<feature type="domain" description="Response regulatory" evidence="3">
    <location>
        <begin position="11"/>
        <end position="127"/>
    </location>
</feature>
<keyword evidence="1 4" id="KW-0238">DNA-binding</keyword>
<dbReference type="EMBL" id="JAURTK010000007">
    <property type="protein sequence ID" value="MDP9649838.1"/>
    <property type="molecule type" value="Genomic_DNA"/>
</dbReference>
<dbReference type="SMART" id="SM00448">
    <property type="entry name" value="REC"/>
    <property type="match status" value="1"/>
</dbReference>
<dbReference type="Gene3D" id="3.40.50.2300">
    <property type="match status" value="1"/>
</dbReference>
<evidence type="ECO:0000256" key="1">
    <source>
        <dbReference type="ARBA" id="ARBA00023125"/>
    </source>
</evidence>
<dbReference type="Pfam" id="PF00072">
    <property type="entry name" value="Response_reg"/>
    <property type="match status" value="1"/>
</dbReference>
<name>A0AB73IIJ1_9BURK</name>
<dbReference type="PANTHER" id="PTHR43214">
    <property type="entry name" value="TWO-COMPONENT RESPONSE REGULATOR"/>
    <property type="match status" value="1"/>
</dbReference>
<organism evidence="4 5">
    <name type="scientific">Paraburkholderia caledonica</name>
    <dbReference type="NCBI Taxonomy" id="134536"/>
    <lineage>
        <taxon>Bacteria</taxon>
        <taxon>Pseudomonadati</taxon>
        <taxon>Pseudomonadota</taxon>
        <taxon>Betaproteobacteria</taxon>
        <taxon>Burkholderiales</taxon>
        <taxon>Burkholderiaceae</taxon>
        <taxon>Paraburkholderia</taxon>
    </lineage>
</organism>
<dbReference type="InterPro" id="IPR011006">
    <property type="entry name" value="CheY-like_superfamily"/>
</dbReference>
<protein>
    <submittedName>
        <fullName evidence="4">DNA-binding NarL/FixJ family response regulator</fullName>
    </submittedName>
</protein>
<dbReference type="SUPFAM" id="SSF52172">
    <property type="entry name" value="CheY-like"/>
    <property type="match status" value="1"/>
</dbReference>
<accession>A0AB73IIJ1</accession>
<dbReference type="RefSeq" id="WP_392395065.1">
    <property type="nucleotide sequence ID" value="NZ_JAURTK010000007.1"/>
</dbReference>
<evidence type="ECO:0000259" key="3">
    <source>
        <dbReference type="PROSITE" id="PS50110"/>
    </source>
</evidence>
<reference evidence="4" key="1">
    <citation type="submission" date="2023-07" db="EMBL/GenBank/DDBJ databases">
        <title>Sorghum-associated microbial communities from plants grown in Nebraska, USA.</title>
        <authorList>
            <person name="Schachtman D."/>
        </authorList>
    </citation>
    <scope>NUCLEOTIDE SEQUENCE</scope>
    <source>
        <strain evidence="4">DS1061</strain>
    </source>
</reference>
<gene>
    <name evidence="4" type="ORF">J2793_005306</name>
</gene>
<dbReference type="InterPro" id="IPR001789">
    <property type="entry name" value="Sig_transdc_resp-reg_receiver"/>
</dbReference>
<evidence type="ECO:0000313" key="5">
    <source>
        <dbReference type="Proteomes" id="UP001229486"/>
    </source>
</evidence>
<dbReference type="Proteomes" id="UP001229486">
    <property type="component" value="Unassembled WGS sequence"/>
</dbReference>
<dbReference type="PROSITE" id="PS50110">
    <property type="entry name" value="RESPONSE_REGULATORY"/>
    <property type="match status" value="1"/>
</dbReference>
<comment type="caution">
    <text evidence="4">The sequence shown here is derived from an EMBL/GenBank/DDBJ whole genome shotgun (WGS) entry which is preliminary data.</text>
</comment>
<evidence type="ECO:0000313" key="4">
    <source>
        <dbReference type="EMBL" id="MDP9649838.1"/>
    </source>
</evidence>
<dbReference type="InterPro" id="IPR039420">
    <property type="entry name" value="WalR-like"/>
</dbReference>
<proteinExistence type="predicted"/>
<dbReference type="GO" id="GO:0000160">
    <property type="term" value="P:phosphorelay signal transduction system"/>
    <property type="evidence" value="ECO:0007669"/>
    <property type="project" value="InterPro"/>
</dbReference>
<sequence>MNSGLNHPALRVFLVDDAFPVRRRMAALFGSLEGVEIVGEAEEPGAAFAGIEARAAHLVVTELHLNGGSGMELLALLAQRMPHVITMVLTNRSGAWFRRACLTCGAQYFFDKTREFELARSAIQRIASEHRARTPLQSGANHV</sequence>
<evidence type="ECO:0000256" key="2">
    <source>
        <dbReference type="PROSITE-ProRule" id="PRU00169"/>
    </source>
</evidence>
<comment type="caution">
    <text evidence="2">Lacks conserved residue(s) required for the propagation of feature annotation.</text>
</comment>
<dbReference type="GO" id="GO:0003677">
    <property type="term" value="F:DNA binding"/>
    <property type="evidence" value="ECO:0007669"/>
    <property type="project" value="UniProtKB-KW"/>
</dbReference>
<dbReference type="AlphaFoldDB" id="A0AB73IIJ1"/>